<organism evidence="1 2">
    <name type="scientific">Desulfovibrio ferrophilus</name>
    <dbReference type="NCBI Taxonomy" id="241368"/>
    <lineage>
        <taxon>Bacteria</taxon>
        <taxon>Pseudomonadati</taxon>
        <taxon>Thermodesulfobacteriota</taxon>
        <taxon>Desulfovibrionia</taxon>
        <taxon>Desulfovibrionales</taxon>
        <taxon>Desulfovibrionaceae</taxon>
        <taxon>Desulfovibrio</taxon>
    </lineage>
</organism>
<accession>A0A2Z6AZW4</accession>
<dbReference type="InterPro" id="IPR027417">
    <property type="entry name" value="P-loop_NTPase"/>
</dbReference>
<proteinExistence type="predicted"/>
<dbReference type="Proteomes" id="UP000269883">
    <property type="component" value="Chromosome"/>
</dbReference>
<name>A0A2Z6AZW4_9BACT</name>
<dbReference type="Gene3D" id="3.30.420.240">
    <property type="match status" value="1"/>
</dbReference>
<dbReference type="AlphaFoldDB" id="A0A2Z6AZW4"/>
<evidence type="ECO:0000313" key="2">
    <source>
        <dbReference type="Proteomes" id="UP000269883"/>
    </source>
</evidence>
<dbReference type="RefSeq" id="WP_126379128.1">
    <property type="nucleotide sequence ID" value="NZ_AP017378.1"/>
</dbReference>
<dbReference type="OrthoDB" id="9775154at2"/>
<gene>
    <name evidence="1" type="ORF">DFE_2032</name>
</gene>
<evidence type="ECO:0008006" key="3">
    <source>
        <dbReference type="Google" id="ProtNLM"/>
    </source>
</evidence>
<dbReference type="KEGG" id="dfl:DFE_2032"/>
<reference evidence="1 2" key="1">
    <citation type="journal article" date="2018" name="Sci. Adv.">
        <title>Multi-heme cytochromes provide a pathway for survival in energy-limited environments.</title>
        <authorList>
            <person name="Deng X."/>
            <person name="Dohmae N."/>
            <person name="Nealson K.H."/>
            <person name="Hashimoto K."/>
            <person name="Okamoto A."/>
        </authorList>
    </citation>
    <scope>NUCLEOTIDE SEQUENCE [LARGE SCALE GENOMIC DNA]</scope>
    <source>
        <strain evidence="1 2">IS5</strain>
    </source>
</reference>
<protein>
    <recommendedName>
        <fullName evidence="3">Terminase large subunit gp17-like C-terminal domain-containing protein</fullName>
    </recommendedName>
</protein>
<evidence type="ECO:0000313" key="1">
    <source>
        <dbReference type="EMBL" id="BBD08758.1"/>
    </source>
</evidence>
<dbReference type="Gene3D" id="3.40.50.300">
    <property type="entry name" value="P-loop containing nucleotide triphosphate hydrolases"/>
    <property type="match status" value="1"/>
</dbReference>
<sequence length="506" mass="57317">MTERQKQIRQRLKDDFIHYSQRCLSIRSKSGGLDRLVLNRAQLHLHQAMKEQRRKKGRVRVFVLKGRQQGCSTYVGARFFHRVTHGRGMRAFILAHDMEASRNLFAMTKRFYRNCPVAVRPVAGKDNERELAFPRLGSGYRVGTAGSRSAGRSMTVQYFHGSEVAFWPNAREHVAGVLQTVPDAPGSEVVFESTANGMGNFFHAGWQAAEAGDSGYEAVFLPWFWQREYRSEVGDEFRPDDEERHLMAVLGLTPPQLVWRRFKIRELGDPLLFRQEYPCTPDEAFQNTGEDSFIQAADVLRARKTEEPGSGPVVVGVDPARFGDDRTAMVFRQGRRAFGLRSWSGKDTMEVAGLCRRVLESDTPRVERLFVDAGGLGAGVVDRLREMGFGLRVSAVQFGGRAASQERYRNKRAEMWGELREWLTGELPVSLPDEDALQSDLTGPGYSYDSQGRLVLEPKERMRQRGLRSPDIADALALTFAAPVRRARPQQRFADRGEDLWLGERS</sequence>
<keyword evidence="2" id="KW-1185">Reference proteome</keyword>
<dbReference type="EMBL" id="AP017378">
    <property type="protein sequence ID" value="BBD08758.1"/>
    <property type="molecule type" value="Genomic_DNA"/>
</dbReference>